<dbReference type="RefSeq" id="WP_337330915.1">
    <property type="nucleotide sequence ID" value="NZ_JBBDGM010000002.1"/>
</dbReference>
<dbReference type="SMART" id="SM00947">
    <property type="entry name" value="Pro_CA"/>
    <property type="match status" value="1"/>
</dbReference>
<accession>A0ABU8L8B8</accession>
<comment type="function">
    <text evidence="5">Catalyzes the reversible hydration of carbon dioxide to form bicarbonate.</text>
</comment>
<dbReference type="PANTHER" id="PTHR11002:SF79">
    <property type="entry name" value="CARBONIC ANHYDRASE 2"/>
    <property type="match status" value="1"/>
</dbReference>
<dbReference type="Proteomes" id="UP001371224">
    <property type="component" value="Unassembled WGS sequence"/>
</dbReference>
<dbReference type="SUPFAM" id="SSF53056">
    <property type="entry name" value="beta-carbonic anhydrase, cab"/>
    <property type="match status" value="1"/>
</dbReference>
<dbReference type="PROSITE" id="PS00704">
    <property type="entry name" value="PROK_CO2_ANHYDRASE_1"/>
    <property type="match status" value="1"/>
</dbReference>
<keyword evidence="4" id="KW-0456">Lyase</keyword>
<evidence type="ECO:0000256" key="6">
    <source>
        <dbReference type="ARBA" id="ARBA00048348"/>
    </source>
</evidence>
<dbReference type="InterPro" id="IPR001765">
    <property type="entry name" value="Carbonic_anhydrase"/>
</dbReference>
<keyword evidence="8" id="KW-1185">Reference proteome</keyword>
<evidence type="ECO:0000256" key="1">
    <source>
        <dbReference type="ARBA" id="ARBA00006217"/>
    </source>
</evidence>
<keyword evidence="3" id="KW-0862">Zinc</keyword>
<evidence type="ECO:0000256" key="4">
    <source>
        <dbReference type="ARBA" id="ARBA00023239"/>
    </source>
</evidence>
<organism evidence="7 8">
    <name type="scientific">Microbacterium bandirmense</name>
    <dbReference type="NCBI Taxonomy" id="3122050"/>
    <lineage>
        <taxon>Bacteria</taxon>
        <taxon>Bacillati</taxon>
        <taxon>Actinomycetota</taxon>
        <taxon>Actinomycetes</taxon>
        <taxon>Micrococcales</taxon>
        <taxon>Microbacteriaceae</taxon>
        <taxon>Microbacterium</taxon>
    </lineage>
</organism>
<dbReference type="Pfam" id="PF00484">
    <property type="entry name" value="Pro_CA"/>
    <property type="match status" value="1"/>
</dbReference>
<proteinExistence type="inferred from homology"/>
<dbReference type="EMBL" id="JBBDGM010000002">
    <property type="protein sequence ID" value="MEJ1087241.1"/>
    <property type="molecule type" value="Genomic_DNA"/>
</dbReference>
<reference evidence="7 8" key="1">
    <citation type="submission" date="2024-02" db="EMBL/GenBank/DDBJ databases">
        <authorList>
            <person name="Saticioglu I.B."/>
        </authorList>
    </citation>
    <scope>NUCLEOTIDE SEQUENCE [LARGE SCALE GENOMIC DNA]</scope>
    <source>
        <strain evidence="7 8">Mu-80</strain>
    </source>
</reference>
<dbReference type="InterPro" id="IPR015892">
    <property type="entry name" value="Carbonic_anhydrase_CS"/>
</dbReference>
<evidence type="ECO:0000256" key="3">
    <source>
        <dbReference type="ARBA" id="ARBA00022833"/>
    </source>
</evidence>
<dbReference type="InterPro" id="IPR036874">
    <property type="entry name" value="Carbonic_anhydrase_sf"/>
</dbReference>
<sequence length="224" mass="23158">MTATLTPAEAWQEMLDGNRRFVAGAPAHPHQDIDKRHELAQGQAPIATLFGCSDSRLAAEIIFDKGLGDLFVVRNAGQVIGESIVASLEYAVGILGVPLIVVLAHDSCGAVRAAIDGTAIDSEPLPAGIWKLIAPIVPAARKVFAETGGTTPADIDAELVGREHLRNTVADLLHSSEMISAAVAAGKLGIVGANYRLAEGTAVPVVTVGIDTGENDPASKEGSE</sequence>
<dbReference type="CDD" id="cd03378">
    <property type="entry name" value="beta_CA_cladeC"/>
    <property type="match status" value="1"/>
</dbReference>
<evidence type="ECO:0000313" key="7">
    <source>
        <dbReference type="EMBL" id="MEJ1087241.1"/>
    </source>
</evidence>
<evidence type="ECO:0000256" key="2">
    <source>
        <dbReference type="ARBA" id="ARBA00012925"/>
    </source>
</evidence>
<dbReference type="PANTHER" id="PTHR11002">
    <property type="entry name" value="CARBONIC ANHYDRASE"/>
    <property type="match status" value="1"/>
</dbReference>
<comment type="similarity">
    <text evidence="1">Belongs to the beta-class carbonic anhydrase family.</text>
</comment>
<dbReference type="Gene3D" id="3.40.1050.10">
    <property type="entry name" value="Carbonic anhydrase"/>
    <property type="match status" value="1"/>
</dbReference>
<comment type="catalytic activity">
    <reaction evidence="6">
        <text>hydrogencarbonate + H(+) = CO2 + H2O</text>
        <dbReference type="Rhea" id="RHEA:10748"/>
        <dbReference type="ChEBI" id="CHEBI:15377"/>
        <dbReference type="ChEBI" id="CHEBI:15378"/>
        <dbReference type="ChEBI" id="CHEBI:16526"/>
        <dbReference type="ChEBI" id="CHEBI:17544"/>
        <dbReference type="EC" id="4.2.1.1"/>
    </reaction>
</comment>
<gene>
    <name evidence="7" type="ORF">WDU99_02795</name>
</gene>
<name>A0ABU8L8B8_9MICO</name>
<comment type="caution">
    <text evidence="7">The sequence shown here is derived from an EMBL/GenBank/DDBJ whole genome shotgun (WGS) entry which is preliminary data.</text>
</comment>
<protein>
    <recommendedName>
        <fullName evidence="2">carbonic anhydrase</fullName>
        <ecNumber evidence="2">4.2.1.1</ecNumber>
    </recommendedName>
</protein>
<dbReference type="EC" id="4.2.1.1" evidence="2"/>
<evidence type="ECO:0000313" key="8">
    <source>
        <dbReference type="Proteomes" id="UP001371224"/>
    </source>
</evidence>
<evidence type="ECO:0000256" key="5">
    <source>
        <dbReference type="ARBA" id="ARBA00024993"/>
    </source>
</evidence>